<dbReference type="AlphaFoldDB" id="A0A8H3LIM5"/>
<name>A0A8H3LIM5_9GLOM</name>
<reference evidence="2" key="1">
    <citation type="submission" date="2019-10" db="EMBL/GenBank/DDBJ databases">
        <title>Conservation and host-specific expression of non-tandemly repeated heterogenous ribosome RNA gene in arbuscular mycorrhizal fungi.</title>
        <authorList>
            <person name="Maeda T."/>
            <person name="Kobayashi Y."/>
            <person name="Nakagawa T."/>
            <person name="Ezawa T."/>
            <person name="Yamaguchi K."/>
            <person name="Bino T."/>
            <person name="Nishimoto Y."/>
            <person name="Shigenobu S."/>
            <person name="Kawaguchi M."/>
        </authorList>
    </citation>
    <scope>NUCLEOTIDE SEQUENCE</scope>
    <source>
        <strain evidence="2">HR1</strain>
    </source>
</reference>
<feature type="compositionally biased region" description="Polar residues" evidence="1">
    <location>
        <begin position="54"/>
        <end position="63"/>
    </location>
</feature>
<dbReference type="EMBL" id="BLAL01000169">
    <property type="protein sequence ID" value="GES87714.1"/>
    <property type="molecule type" value="Genomic_DNA"/>
</dbReference>
<feature type="region of interest" description="Disordered" evidence="1">
    <location>
        <begin position="42"/>
        <end position="78"/>
    </location>
</feature>
<evidence type="ECO:0000313" key="3">
    <source>
        <dbReference type="Proteomes" id="UP000615446"/>
    </source>
</evidence>
<proteinExistence type="predicted"/>
<evidence type="ECO:0000256" key="1">
    <source>
        <dbReference type="SAM" id="MobiDB-lite"/>
    </source>
</evidence>
<evidence type="ECO:0000313" key="2">
    <source>
        <dbReference type="EMBL" id="GES87714.1"/>
    </source>
</evidence>
<feature type="region of interest" description="Disordered" evidence="1">
    <location>
        <begin position="1"/>
        <end position="24"/>
    </location>
</feature>
<protein>
    <submittedName>
        <fullName evidence="2">Uncharacterized protein</fullName>
    </submittedName>
</protein>
<dbReference type="Proteomes" id="UP000615446">
    <property type="component" value="Unassembled WGS sequence"/>
</dbReference>
<gene>
    <name evidence="2" type="ORF">RCL2_001470000</name>
</gene>
<organism evidence="2 3">
    <name type="scientific">Rhizophagus clarus</name>
    <dbReference type="NCBI Taxonomy" id="94130"/>
    <lineage>
        <taxon>Eukaryota</taxon>
        <taxon>Fungi</taxon>
        <taxon>Fungi incertae sedis</taxon>
        <taxon>Mucoromycota</taxon>
        <taxon>Glomeromycotina</taxon>
        <taxon>Glomeromycetes</taxon>
        <taxon>Glomerales</taxon>
        <taxon>Glomeraceae</taxon>
        <taxon>Rhizophagus</taxon>
    </lineage>
</organism>
<accession>A0A8H3LIM5</accession>
<comment type="caution">
    <text evidence="2">The sequence shown here is derived from an EMBL/GenBank/DDBJ whole genome shotgun (WGS) entry which is preliminary data.</text>
</comment>
<sequence>MRKLHKAQKVIVEKPQSSPPSLPEKDFATIFKELADKVHKKSENEKGKLVDLGNETSTKSEVTSEMFPESSGEPKMQEVRKFTWDKSWDGFLDKQLFT</sequence>